<evidence type="ECO:0000313" key="3">
    <source>
        <dbReference type="Proteomes" id="UP000557509"/>
    </source>
</evidence>
<feature type="compositionally biased region" description="Low complexity" evidence="1">
    <location>
        <begin position="952"/>
        <end position="962"/>
    </location>
</feature>
<gene>
    <name evidence="2" type="ORF">TGRH88_014460</name>
</gene>
<feature type="region of interest" description="Disordered" evidence="1">
    <location>
        <begin position="795"/>
        <end position="962"/>
    </location>
</feature>
<feature type="region of interest" description="Disordered" evidence="1">
    <location>
        <begin position="210"/>
        <end position="241"/>
    </location>
</feature>
<feature type="compositionally biased region" description="Gly residues" evidence="1">
    <location>
        <begin position="1978"/>
        <end position="1989"/>
    </location>
</feature>
<feature type="region of interest" description="Disordered" evidence="1">
    <location>
        <begin position="699"/>
        <end position="762"/>
    </location>
</feature>
<protein>
    <submittedName>
        <fullName evidence="2">AP2 domain transcription factor AP2IX-5</fullName>
    </submittedName>
</protein>
<dbReference type="Proteomes" id="UP000557509">
    <property type="component" value="Unassembled WGS sequence"/>
</dbReference>
<feature type="region of interest" description="Disordered" evidence="1">
    <location>
        <begin position="2217"/>
        <end position="2259"/>
    </location>
</feature>
<feature type="region of interest" description="Disordered" evidence="1">
    <location>
        <begin position="1617"/>
        <end position="1763"/>
    </location>
</feature>
<feature type="compositionally biased region" description="Polar residues" evidence="1">
    <location>
        <begin position="1888"/>
        <end position="1908"/>
    </location>
</feature>
<dbReference type="VEuPathDB" id="ToxoDB:TGME49_289710"/>
<feature type="region of interest" description="Disordered" evidence="1">
    <location>
        <begin position="1565"/>
        <end position="1589"/>
    </location>
</feature>
<feature type="region of interest" description="Disordered" evidence="1">
    <location>
        <begin position="1322"/>
        <end position="1396"/>
    </location>
</feature>
<sequence>MAWPPTPTASPSAKQTPLASLLPLHQFFPSSPGCSPTSRHFDVSPQALGFGISESTSPTTGTNALRAALAGMPATSSQAARGMSLPTSSGGGVFGLSAGHALSSTPDSPRFSPVRRTASPSAALLSKVLVGGAGSPSGHVTPSSSLQLTTSPTGDPFPLFATTSTSSDSDTAPFGGAGHGAEGSAAGSETPTLLLPLTRRRSDREPALLFSTSVSASSTSDAATMSPTGERPSGVERGDAGADATPMGAAAAALNQCGLDFSPRLLNTPRSGHLFSRVFSPTGRAGSTALLTDGGSHPALLVQQNPLQPLSKGDEAATLLTGALSSGAKDSRQRGGASPPEDSLPEPFASENDNCLQKAAAGPPGASITRTMSGARSVSSPASRQGSASRPRGPSSGSSVRRTPPPSLLDPSFLFHPAQGMDSSSCSRSPALFLFDDAAFGMGGNGLGPGCGSLESVGPSGAVLGAGTRGSSGGGGGGSFDAFGGTPFSPSCFSLPSLFGVGTANAPFFSPSNAAASPAGASALAAATQRLLCHTGGGASPGSPLHLPLLSQRQQLLLHQSSHPRRNSFPSPTSGGGRGPSTPTGADPLFGVFSVSTASQHDSGDTPRARRSGDCGGSDPREARADRALPAVQTPQGSLPFPSLLELDAGKDRGSGMSGADPSLFYSSHLFLQNGGTRTLSSPRQGSAVLRSAACGGAQTATDRGAAGGDTAGLPFSGSVASQEGEDQEREAATLLEGSQGTREGLAKEERPHLGPGHSTVSHRASFLPSVLHTPSFLPFPEWQDRSNFAALMQPGQRPETLPGASEPDWSKPTVSTVASTAEERTEGDSAVQGGDGGLVGSQDKPHVAQGELTTRAGALETQPETEGGNLQKAYGVSPSPLGTPSSLGLFGREAGEGKETPSSRASAENRSHPATGQSKNAKPYPAAGALQAGSQPGAAGPVSPTKAETEGSPSGTKASKSGASGFLAAFEDAAFQQPSEEFIGYCVQKHQARYPTPQNLPGIQMEQQQRRWCASVYYRGCQHKRRFSMGRWGPLGAFYAAIEWRQSHYSRLNSLKGIRSPGNSEGAPGSDHKKRRRRSSSGSCSSRSHPALARGSVGPPGPGSLAESAPSEGPEGTETAPGSGLPGMAGGVKKEEAGCVSEATGAGAAAATGLYPAPRQTSGGDGEPVGFYRRGSGGEGVSVGEKAGAPALVAIQGKEEESEQLHGLPEAVAEANTQRFGDENARDPQQPFVGRLESADGTGTTACDRTGYPFFSGFQVPSSEEVDENAVSEIGGKEGLDVERKRRRENEFDSRSLLGMSSVPTADGAFGCFQQNGAPGFGSSLIRGEEDRPDGTGNVHSSHSTPGTCPSFNSPQVPHTQSLSQGSVPEGSSPQLPPPFLSWNEDRPASGRDATTTVCSFSGSFLPTGADSHFHDPRELGKDVGASLPSQLHVSTNHAFNPGAVAPYNTSGLPGFPGTLSATPCRQGAGFVSGGGGVGVYGQETPPGLGMGFMQPQNGPFDMQHLHSLPSHQMYGHLPHLSGSLGAMGQNGMRPPGASNASGVPLASSLAAYPTGVVSHSGQLAIGQPPLSPSQPLPSGGGLSSSHLLPSPHMYGSWMQSANSQTLNPPNFLLGASGAPTQTSPMSSTRFPPCQSTVSPSLAPADAHGLTAPPFGASVPTGPVQSARAKGGRKEGPGLACAGGTDMRKSTSREKQAGSGPARSRRTKGAASASNGGSLFPVSPYAAPVDPTGPASSFSPPFRPLSNSGSPPLAPANSDGAAPVEWHEGFRRPFGTEGRQQLLRHLRQVYNADSAYWGERLRHANIAFSRIAYATVAELWKIAHVMDCFPIALAFSNRHSATASTGVEDGGALTGAPGTGAVGLPGAAAVGRRACGAKGEKAKGSRRGNSGNAGATASSKTPQLKQTSALAGGLSSSGAHLGVISAPQEGSGNLQTSLLFSESAFPEGGGSPVQSCVDVQDPSGVGTGAAAPETPGDGTGPEGTGGLQGSRAWDPVTEDFSGAFEHAGVSGRCLAGMPEVSLGARTVGCGRGPSEQGPVSPGQEDDASASLGPHSRESEKYFSGDQPLCVHTSDEAVHSTEGLILKAGGEEWRSRCLEAPGDKASGSQMCAGLGGTQAEGTDSEDCMLGMGKAGKVAEYPVKEETGVQGDQETESVKPTAAKPRSMGTSGKRKEEGARQPSLVACARTFVAADGAEEGDIDDASGDRVLSLPRVCTGKKKREAKAKKGKEEGNAAVVTRRKEEARAEGHREGETSAEVAKTLSEFAFVSEDVQTLPSVEGATQ</sequence>
<feature type="compositionally biased region" description="Low complexity" evidence="1">
    <location>
        <begin position="376"/>
        <end position="402"/>
    </location>
</feature>
<feature type="compositionally biased region" description="Low complexity" evidence="1">
    <location>
        <begin position="141"/>
        <end position="153"/>
    </location>
</feature>
<feature type="region of interest" description="Disordered" evidence="1">
    <location>
        <begin position="325"/>
        <end position="415"/>
    </location>
</feature>
<feature type="region of interest" description="Disordered" evidence="1">
    <location>
        <begin position="1944"/>
        <end position="1994"/>
    </location>
</feature>
<feature type="compositionally biased region" description="Basic and acidic residues" evidence="1">
    <location>
        <begin position="2240"/>
        <end position="2254"/>
    </location>
</feature>
<comment type="caution">
    <text evidence="2">The sequence shown here is derived from an EMBL/GenBank/DDBJ whole genome shotgun (WGS) entry which is preliminary data.</text>
</comment>
<feature type="region of interest" description="Disordered" evidence="1">
    <location>
        <begin position="1878"/>
        <end position="1913"/>
    </location>
</feature>
<feature type="compositionally biased region" description="Basic residues" evidence="1">
    <location>
        <begin position="2217"/>
        <end position="2228"/>
    </location>
</feature>
<feature type="compositionally biased region" description="Basic and acidic residues" evidence="1">
    <location>
        <begin position="1687"/>
        <end position="1697"/>
    </location>
</feature>
<feature type="compositionally biased region" description="Low complexity" evidence="1">
    <location>
        <begin position="211"/>
        <end position="226"/>
    </location>
</feature>
<feature type="compositionally biased region" description="Basic and acidic residues" evidence="1">
    <location>
        <begin position="894"/>
        <end position="912"/>
    </location>
</feature>
<feature type="compositionally biased region" description="Low complexity" evidence="1">
    <location>
        <begin position="876"/>
        <end position="890"/>
    </location>
</feature>
<feature type="region of interest" description="Disordered" evidence="1">
    <location>
        <begin position="134"/>
        <end position="191"/>
    </location>
</feature>
<feature type="region of interest" description="Disordered" evidence="1">
    <location>
        <begin position="561"/>
        <end position="624"/>
    </location>
</feature>
<keyword evidence="3" id="KW-1185">Reference proteome</keyword>
<accession>A0A7J6KCE4</accession>
<evidence type="ECO:0000256" key="1">
    <source>
        <dbReference type="SAM" id="MobiDB-lite"/>
    </source>
</evidence>
<dbReference type="EMBL" id="JAAUHK010000190">
    <property type="protein sequence ID" value="KAF4644452.1"/>
    <property type="molecule type" value="Genomic_DNA"/>
</dbReference>
<feature type="compositionally biased region" description="Polar residues" evidence="1">
    <location>
        <begin position="1620"/>
        <end position="1641"/>
    </location>
</feature>
<feature type="region of interest" description="Disordered" evidence="1">
    <location>
        <begin position="2027"/>
        <end position="2062"/>
    </location>
</feature>
<feature type="compositionally biased region" description="Low complexity" evidence="1">
    <location>
        <begin position="182"/>
        <end position="191"/>
    </location>
</feature>
<reference evidence="2 3" key="1">
    <citation type="submission" date="2020-03" db="EMBL/GenBank/DDBJ databases">
        <title>Genome sequence of Toxoplasma gondii RH-88 strain.</title>
        <authorList>
            <person name="Lorenzi H.A."/>
            <person name="Venepally P."/>
            <person name="Rozenberg A."/>
            <person name="Sibley D."/>
        </authorList>
    </citation>
    <scope>NUCLEOTIDE SEQUENCE [LARGE SCALE GENOMIC DNA]</scope>
    <source>
        <strain evidence="2 3">RH-88</strain>
    </source>
</reference>
<feature type="region of interest" description="Disordered" evidence="1">
    <location>
        <begin position="2144"/>
        <end position="2180"/>
    </location>
</feature>
<evidence type="ECO:0000313" key="2">
    <source>
        <dbReference type="EMBL" id="KAF4644452.1"/>
    </source>
</evidence>
<feature type="region of interest" description="Disordered" evidence="1">
    <location>
        <begin position="1155"/>
        <end position="1185"/>
    </location>
</feature>
<proteinExistence type="predicted"/>
<feature type="compositionally biased region" description="Basic and acidic residues" evidence="1">
    <location>
        <begin position="602"/>
        <end position="624"/>
    </location>
</feature>
<name>A0A7J6KCE4_TOXGO</name>
<organism evidence="2 3">
    <name type="scientific">Toxoplasma gondii</name>
    <dbReference type="NCBI Taxonomy" id="5811"/>
    <lineage>
        <taxon>Eukaryota</taxon>
        <taxon>Sar</taxon>
        <taxon>Alveolata</taxon>
        <taxon>Apicomplexa</taxon>
        <taxon>Conoidasida</taxon>
        <taxon>Coccidia</taxon>
        <taxon>Eucoccidiorida</taxon>
        <taxon>Eimeriorina</taxon>
        <taxon>Sarcocystidae</taxon>
        <taxon>Toxoplasma</taxon>
    </lineage>
</organism>
<feature type="compositionally biased region" description="Low complexity" evidence="1">
    <location>
        <begin position="162"/>
        <end position="171"/>
    </location>
</feature>
<feature type="region of interest" description="Disordered" evidence="1">
    <location>
        <begin position="1055"/>
        <end position="1132"/>
    </location>
</feature>
<feature type="compositionally biased region" description="Polar residues" evidence="1">
    <location>
        <begin position="1735"/>
        <end position="1751"/>
    </location>
</feature>
<feature type="compositionally biased region" description="Polar residues" evidence="1">
    <location>
        <begin position="1339"/>
        <end position="1375"/>
    </location>
</feature>